<proteinExistence type="predicted"/>
<accession>A0AAV7KZP7</accession>
<name>A0AAV7KZP7_PLEWA</name>
<dbReference type="PROSITE" id="PS50878">
    <property type="entry name" value="RT_POL"/>
    <property type="match status" value="1"/>
</dbReference>
<dbReference type="InterPro" id="IPR043502">
    <property type="entry name" value="DNA/RNA_pol_sf"/>
</dbReference>
<comment type="caution">
    <text evidence="2">The sequence shown here is derived from an EMBL/GenBank/DDBJ whole genome shotgun (WGS) entry which is preliminary data.</text>
</comment>
<dbReference type="InterPro" id="IPR000477">
    <property type="entry name" value="RT_dom"/>
</dbReference>
<evidence type="ECO:0000313" key="2">
    <source>
        <dbReference type="EMBL" id="KAJ1084916.1"/>
    </source>
</evidence>
<keyword evidence="3" id="KW-1185">Reference proteome</keyword>
<evidence type="ECO:0000259" key="1">
    <source>
        <dbReference type="PROSITE" id="PS50878"/>
    </source>
</evidence>
<gene>
    <name evidence="2" type="ORF">NDU88_005056</name>
</gene>
<feature type="non-terminal residue" evidence="2">
    <location>
        <position position="1"/>
    </location>
</feature>
<dbReference type="Pfam" id="PF00078">
    <property type="entry name" value="RVT_1"/>
    <property type="match status" value="1"/>
</dbReference>
<evidence type="ECO:0000313" key="3">
    <source>
        <dbReference type="Proteomes" id="UP001066276"/>
    </source>
</evidence>
<feature type="domain" description="Reverse transcriptase" evidence="1">
    <location>
        <begin position="1"/>
        <end position="97"/>
    </location>
</feature>
<sequence>CPCSPLLFALYIDRLLRQLEKNPAIMPVSRHGWDTNILAYVDDDTVVTANPDEALLEIEKVAYNSGRVSGYLLNKDKTQVVVNEHVKKRFSRVGHAVYLGTDIRSNVEQIVQTNLTPIKKTKLK</sequence>
<dbReference type="SUPFAM" id="SSF56672">
    <property type="entry name" value="DNA/RNA polymerases"/>
    <property type="match status" value="1"/>
</dbReference>
<organism evidence="2 3">
    <name type="scientific">Pleurodeles waltl</name>
    <name type="common">Iberian ribbed newt</name>
    <dbReference type="NCBI Taxonomy" id="8319"/>
    <lineage>
        <taxon>Eukaryota</taxon>
        <taxon>Metazoa</taxon>
        <taxon>Chordata</taxon>
        <taxon>Craniata</taxon>
        <taxon>Vertebrata</taxon>
        <taxon>Euteleostomi</taxon>
        <taxon>Amphibia</taxon>
        <taxon>Batrachia</taxon>
        <taxon>Caudata</taxon>
        <taxon>Salamandroidea</taxon>
        <taxon>Salamandridae</taxon>
        <taxon>Pleurodelinae</taxon>
        <taxon>Pleurodeles</taxon>
    </lineage>
</organism>
<dbReference type="EMBL" id="JANPWB010000016">
    <property type="protein sequence ID" value="KAJ1084916.1"/>
    <property type="molecule type" value="Genomic_DNA"/>
</dbReference>
<reference evidence="2" key="1">
    <citation type="journal article" date="2022" name="bioRxiv">
        <title>Sequencing and chromosome-scale assembly of the giantPleurodeles waltlgenome.</title>
        <authorList>
            <person name="Brown T."/>
            <person name="Elewa A."/>
            <person name="Iarovenko S."/>
            <person name="Subramanian E."/>
            <person name="Araus A.J."/>
            <person name="Petzold A."/>
            <person name="Susuki M."/>
            <person name="Suzuki K.-i.T."/>
            <person name="Hayashi T."/>
            <person name="Toyoda A."/>
            <person name="Oliveira C."/>
            <person name="Osipova E."/>
            <person name="Leigh N.D."/>
            <person name="Simon A."/>
            <person name="Yun M.H."/>
        </authorList>
    </citation>
    <scope>NUCLEOTIDE SEQUENCE</scope>
    <source>
        <strain evidence="2">20211129_DDA</strain>
        <tissue evidence="2">Liver</tissue>
    </source>
</reference>
<dbReference type="AlphaFoldDB" id="A0AAV7KZP7"/>
<protein>
    <recommendedName>
        <fullName evidence="1">Reverse transcriptase domain-containing protein</fullName>
    </recommendedName>
</protein>
<feature type="non-terminal residue" evidence="2">
    <location>
        <position position="124"/>
    </location>
</feature>
<dbReference type="Proteomes" id="UP001066276">
    <property type="component" value="Chromosome 12"/>
</dbReference>